<dbReference type="EMBL" id="JAKJXP020000057">
    <property type="protein sequence ID" value="KAK7750920.1"/>
    <property type="molecule type" value="Genomic_DNA"/>
</dbReference>
<feature type="region of interest" description="Disordered" evidence="1">
    <location>
        <begin position="353"/>
        <end position="386"/>
    </location>
</feature>
<feature type="region of interest" description="Disordered" evidence="1">
    <location>
        <begin position="1"/>
        <end position="157"/>
    </location>
</feature>
<evidence type="ECO:0000256" key="1">
    <source>
        <dbReference type="SAM" id="MobiDB-lite"/>
    </source>
</evidence>
<accession>A0AAN9YR04</accession>
<feature type="compositionally biased region" description="Polar residues" evidence="1">
    <location>
        <begin position="459"/>
        <end position="474"/>
    </location>
</feature>
<feature type="compositionally biased region" description="Low complexity" evidence="1">
    <location>
        <begin position="506"/>
        <end position="521"/>
    </location>
</feature>
<dbReference type="InterPro" id="IPR036249">
    <property type="entry name" value="Thioredoxin-like_sf"/>
</dbReference>
<sequence length="576" mass="59772">MSGAGANNASSAKRNSIPRKAIAPRIQNDTQSGPVTGKGQQNPLRRALTDGRKKKSDASTNSKPAAAAVIAEQDPAPTTTATPTPPPPPSGPAHSSETSMSSRGGGGGPTLGEKPSTLSLTPSASSTVAASNNNNDSFSACGLPPPDFQGEVETNNELPSLETLRKIESYTVLDADGKSHTFKSLYAGHNVARRVMVIFVRHFFCGNCQEYLRILSAAITPDALLQLPVSTFIAVVGCGAPELIAPYVRETGCPFPVYTDPTRRLYAELGMLSTLRMGQKPAYLGGTSFAKLVASSVVQGLRQVRSGLATKMGDQRQVGGEFLFEPATLSLEPPIATPVVDDVAEDRRALLGDDHQQQRKQQQQQQEQPQHRDDAPIGNAEDEKIEPKRVTWCHRMKTTRDHAEVPELLEVLGLEVAEDGTATTTTTTTANPTIVVGSGRSGRSGSEVSDKKKQRYSKALQTRKGTGLSMASQMSRMSLEASAAASITSGGGGGGASSIGGGSRGSIGSVTPNSGRSSISRGGDDVAGIRSVSPANGVPITALAPAPAKTTSTSTSISTAATTTDAVNGKSGAGAI</sequence>
<dbReference type="Gene3D" id="3.40.30.10">
    <property type="entry name" value="Glutaredoxin"/>
    <property type="match status" value="1"/>
</dbReference>
<feature type="compositionally biased region" description="Polar residues" evidence="1">
    <location>
        <begin position="27"/>
        <end position="43"/>
    </location>
</feature>
<dbReference type="PANTHER" id="PTHR28630:SF3">
    <property type="entry name" value="PEROXIREDOXIN-LIKE 2C"/>
    <property type="match status" value="1"/>
</dbReference>
<feature type="compositionally biased region" description="Low complexity" evidence="1">
    <location>
        <begin position="359"/>
        <end position="368"/>
    </location>
</feature>
<feature type="region of interest" description="Disordered" evidence="1">
    <location>
        <begin position="420"/>
        <end position="474"/>
    </location>
</feature>
<keyword evidence="3" id="KW-1185">Reference proteome</keyword>
<feature type="compositionally biased region" description="Basic and acidic residues" evidence="1">
    <location>
        <begin position="369"/>
        <end position="386"/>
    </location>
</feature>
<gene>
    <name evidence="2" type="ORF">SLS62_007183</name>
</gene>
<feature type="compositionally biased region" description="Low complexity" evidence="1">
    <location>
        <begin position="437"/>
        <end position="446"/>
    </location>
</feature>
<reference evidence="2 3" key="1">
    <citation type="submission" date="2024-02" db="EMBL/GenBank/DDBJ databases">
        <title>De novo assembly and annotation of 12 fungi associated with fruit tree decline syndrome in Ontario, Canada.</title>
        <authorList>
            <person name="Sulman M."/>
            <person name="Ellouze W."/>
            <person name="Ilyukhin E."/>
        </authorList>
    </citation>
    <scope>NUCLEOTIDE SEQUENCE [LARGE SCALE GENOMIC DNA]</scope>
    <source>
        <strain evidence="2 3">M11/M66-122</strain>
    </source>
</reference>
<evidence type="ECO:0000313" key="3">
    <source>
        <dbReference type="Proteomes" id="UP001320420"/>
    </source>
</evidence>
<evidence type="ECO:0008006" key="4">
    <source>
        <dbReference type="Google" id="ProtNLM"/>
    </source>
</evidence>
<organism evidence="2 3">
    <name type="scientific">Diatrype stigma</name>
    <dbReference type="NCBI Taxonomy" id="117547"/>
    <lineage>
        <taxon>Eukaryota</taxon>
        <taxon>Fungi</taxon>
        <taxon>Dikarya</taxon>
        <taxon>Ascomycota</taxon>
        <taxon>Pezizomycotina</taxon>
        <taxon>Sordariomycetes</taxon>
        <taxon>Xylariomycetidae</taxon>
        <taxon>Xylariales</taxon>
        <taxon>Diatrypaceae</taxon>
        <taxon>Diatrype</taxon>
    </lineage>
</organism>
<dbReference type="AlphaFoldDB" id="A0AAN9YR04"/>
<dbReference type="Proteomes" id="UP001320420">
    <property type="component" value="Unassembled WGS sequence"/>
</dbReference>
<feature type="region of interest" description="Disordered" evidence="1">
    <location>
        <begin position="486"/>
        <end position="538"/>
    </location>
</feature>
<protein>
    <recommendedName>
        <fullName evidence="4">Thioredoxin-like protein AAED1</fullName>
    </recommendedName>
</protein>
<dbReference type="Pfam" id="PF13911">
    <property type="entry name" value="AhpC-TSA_2"/>
    <property type="match status" value="1"/>
</dbReference>
<feature type="compositionally biased region" description="Low complexity" evidence="1">
    <location>
        <begin position="1"/>
        <end position="12"/>
    </location>
</feature>
<dbReference type="SUPFAM" id="SSF52833">
    <property type="entry name" value="Thioredoxin-like"/>
    <property type="match status" value="1"/>
</dbReference>
<evidence type="ECO:0000313" key="2">
    <source>
        <dbReference type="EMBL" id="KAK7750920.1"/>
    </source>
</evidence>
<comment type="caution">
    <text evidence="2">The sequence shown here is derived from an EMBL/GenBank/DDBJ whole genome shotgun (WGS) entry which is preliminary data.</text>
</comment>
<dbReference type="CDD" id="cd02970">
    <property type="entry name" value="PRX_like2"/>
    <property type="match status" value="1"/>
</dbReference>
<proteinExistence type="predicted"/>
<dbReference type="PANTHER" id="PTHR28630">
    <property type="match status" value="1"/>
</dbReference>
<name>A0AAN9YR04_9PEZI</name>
<dbReference type="FunFam" id="3.40.30.10:FF:000404">
    <property type="entry name" value="WGS project CABT00000000 data, contig 2.14"/>
    <property type="match status" value="1"/>
</dbReference>
<feature type="compositionally biased region" description="Low complexity" evidence="1">
    <location>
        <begin position="111"/>
        <end position="140"/>
    </location>
</feature>
<dbReference type="InterPro" id="IPR032801">
    <property type="entry name" value="PXL2A/B/C"/>
</dbReference>
<feature type="compositionally biased region" description="Gly residues" evidence="1">
    <location>
        <begin position="489"/>
        <end position="505"/>
    </location>
</feature>
<feature type="compositionally biased region" description="Low complexity" evidence="1">
    <location>
        <begin position="420"/>
        <end position="430"/>
    </location>
</feature>